<evidence type="ECO:0000313" key="11">
    <source>
        <dbReference type="EMBL" id="MDV6270982.1"/>
    </source>
</evidence>
<keyword evidence="12" id="KW-1185">Reference proteome</keyword>
<keyword evidence="6 11" id="KW-0067">ATP-binding</keyword>
<feature type="transmembrane region" description="Helical" evidence="9">
    <location>
        <begin position="303"/>
        <end position="322"/>
    </location>
</feature>
<dbReference type="Proteomes" id="UP001185927">
    <property type="component" value="Unassembled WGS sequence"/>
</dbReference>
<keyword evidence="7 9" id="KW-1133">Transmembrane helix</keyword>
<evidence type="ECO:0000256" key="2">
    <source>
        <dbReference type="ARBA" id="ARBA00022448"/>
    </source>
</evidence>
<feature type="transmembrane region" description="Helical" evidence="9">
    <location>
        <begin position="135"/>
        <end position="158"/>
    </location>
</feature>
<dbReference type="Pfam" id="PF00005">
    <property type="entry name" value="ABC_tran"/>
    <property type="match status" value="1"/>
</dbReference>
<keyword evidence="4 9" id="KW-0812">Transmembrane</keyword>
<evidence type="ECO:0000256" key="1">
    <source>
        <dbReference type="ARBA" id="ARBA00004651"/>
    </source>
</evidence>
<name>A0ABU4C3A4_RHOGO</name>
<evidence type="ECO:0000256" key="5">
    <source>
        <dbReference type="ARBA" id="ARBA00022741"/>
    </source>
</evidence>
<accession>A0ABU4C3A4</accession>
<feature type="transmembrane region" description="Helical" evidence="9">
    <location>
        <begin position="455"/>
        <end position="473"/>
    </location>
</feature>
<evidence type="ECO:0000256" key="9">
    <source>
        <dbReference type="SAM" id="Phobius"/>
    </source>
</evidence>
<feature type="transmembrane region" description="Helical" evidence="9">
    <location>
        <begin position="95"/>
        <end position="115"/>
    </location>
</feature>
<evidence type="ECO:0000259" key="10">
    <source>
        <dbReference type="PROSITE" id="PS50893"/>
    </source>
</evidence>
<dbReference type="CDD" id="cd06582">
    <property type="entry name" value="TM_PBP1_LivH_like"/>
    <property type="match status" value="1"/>
</dbReference>
<proteinExistence type="predicted"/>
<feature type="transmembrane region" description="Helical" evidence="9">
    <location>
        <begin position="188"/>
        <end position="206"/>
    </location>
</feature>
<organism evidence="11 12">
    <name type="scientific">Rhodococcus globerulus</name>
    <dbReference type="NCBI Taxonomy" id="33008"/>
    <lineage>
        <taxon>Bacteria</taxon>
        <taxon>Bacillati</taxon>
        <taxon>Actinomycetota</taxon>
        <taxon>Actinomycetes</taxon>
        <taxon>Mycobacteriales</taxon>
        <taxon>Nocardiaceae</taxon>
        <taxon>Rhodococcus</taxon>
    </lineage>
</organism>
<feature type="transmembrane region" description="Helical" evidence="9">
    <location>
        <begin position="262"/>
        <end position="282"/>
    </location>
</feature>
<keyword evidence="2" id="KW-0813">Transport</keyword>
<evidence type="ECO:0000313" key="12">
    <source>
        <dbReference type="Proteomes" id="UP001185927"/>
    </source>
</evidence>
<gene>
    <name evidence="11" type="ORF">R3Q16_30595</name>
</gene>
<dbReference type="GO" id="GO:0005524">
    <property type="term" value="F:ATP binding"/>
    <property type="evidence" value="ECO:0007669"/>
    <property type="project" value="UniProtKB-KW"/>
</dbReference>
<dbReference type="InterPro" id="IPR001851">
    <property type="entry name" value="ABC_transp_permease"/>
</dbReference>
<feature type="transmembrane region" description="Helical" evidence="9">
    <location>
        <begin position="236"/>
        <end position="256"/>
    </location>
</feature>
<dbReference type="InterPro" id="IPR003593">
    <property type="entry name" value="AAA+_ATPase"/>
</dbReference>
<feature type="transmembrane region" description="Helical" evidence="9">
    <location>
        <begin position="33"/>
        <end position="50"/>
    </location>
</feature>
<feature type="transmembrane region" description="Helical" evidence="9">
    <location>
        <begin position="545"/>
        <end position="578"/>
    </location>
</feature>
<dbReference type="RefSeq" id="WP_317545428.1">
    <property type="nucleotide sequence ID" value="NZ_JAWLKB010000028.1"/>
</dbReference>
<comment type="subcellular location">
    <subcellularLocation>
        <location evidence="1">Cell membrane</location>
        <topology evidence="1">Multi-pass membrane protein</topology>
    </subcellularLocation>
</comment>
<dbReference type="CDD" id="cd06581">
    <property type="entry name" value="TM_PBP1_LivM_like"/>
    <property type="match status" value="1"/>
</dbReference>
<dbReference type="Gene3D" id="3.40.50.300">
    <property type="entry name" value="P-loop containing nucleotide triphosphate hydrolases"/>
    <property type="match status" value="1"/>
</dbReference>
<feature type="transmembrane region" description="Helical" evidence="9">
    <location>
        <begin position="328"/>
        <end position="346"/>
    </location>
</feature>
<evidence type="ECO:0000256" key="8">
    <source>
        <dbReference type="ARBA" id="ARBA00023136"/>
    </source>
</evidence>
<evidence type="ECO:0000256" key="3">
    <source>
        <dbReference type="ARBA" id="ARBA00022475"/>
    </source>
</evidence>
<feature type="transmembrane region" description="Helical" evidence="9">
    <location>
        <begin position="376"/>
        <end position="397"/>
    </location>
</feature>
<dbReference type="SUPFAM" id="SSF52540">
    <property type="entry name" value="P-loop containing nucleoside triphosphate hydrolases"/>
    <property type="match status" value="1"/>
</dbReference>
<dbReference type="InterPro" id="IPR043428">
    <property type="entry name" value="LivM-like"/>
</dbReference>
<sequence>MTLLQYAFLGLSSGGAYALVSLGIVTVYRGTRIVNFAQGAVGTLGAYVFWSMLHEHGLPLPVSILGGVATGAAIGLLFYVLVGRKLAEAPVATRTLVTLGLFLAVQSITVIGWGTKTKLVAPFLASGGTTVFGVHVQYVGLLLVGLALALTIVLSAFFRWSRFGRVTSALADSPVGARALGYSPHPTGALTWIVGGSLGALAVIFVSPVTGLSPTILSVLVVPALGAALLARFTSFWIATTIAVLIGVVQSVATGFGVDAGISAAIPALFAIVALFVARGRLPGRGTTEALELFKVGSGKIRPAVLAVALVVLAVLIAVSTGSWADTLSTTAIFALVGLSVVVLVGYTGQVSLAPMALAGVAAILTGWAGQWELPLAVTIVAPVLVVLVGGLLLGLLTIRVRGIGLTIGTLALAAIVQAWVFTSETFLNQPSGLSISSSTLFGFSLDNGVYPHRFAFLAWTLVVLAALAIANLRRSRAGRRLLAVRSDERAAAASGISVDATKIVAFAYSAVLAGLAGVLLALQAGSVGGAVGGFGAGYGFYDSLALVATAVLCGAGYVMGGVLTGVIASGGVLVRILDFGPSSYHWIALLFGVNLMVTLVIEPNGITGQFLRGKDAVLARFSLGAKDGAASSIPISPKMRDFLAPVDPVSRGAVALSLREVSVNYGGIAAVSEVSFDVEAGKVLGVLGPNGAGKSSLIDALTGFVPVDSGTVHFRGDDVTRLVAHRRAERGLVRTFQDHLLFEDLSVRENLLVAAEGSDTLAWLSAPVSFRAAAVPPEVLAAADLCGLTPYLDDAVESLSLGWHARVVLARALASRPAVLCLDEPAAALSSGAREDISRIIHRAADELGIAIVLIEHNIDVILDTCDEVVVLDGGSVIAFGEPESVLQSAIVRRAYLGELEAVDGAVDDWAVRP</sequence>
<evidence type="ECO:0000256" key="7">
    <source>
        <dbReference type="ARBA" id="ARBA00022989"/>
    </source>
</evidence>
<feature type="transmembrane region" description="Helical" evidence="9">
    <location>
        <begin position="504"/>
        <end position="525"/>
    </location>
</feature>
<keyword evidence="5" id="KW-0547">Nucleotide-binding</keyword>
<dbReference type="InterPro" id="IPR003439">
    <property type="entry name" value="ABC_transporter-like_ATP-bd"/>
</dbReference>
<feature type="domain" description="ABC transporter" evidence="10">
    <location>
        <begin position="657"/>
        <end position="900"/>
    </location>
</feature>
<keyword evidence="8 9" id="KW-0472">Membrane</keyword>
<evidence type="ECO:0000256" key="6">
    <source>
        <dbReference type="ARBA" id="ARBA00022840"/>
    </source>
</evidence>
<dbReference type="PANTHER" id="PTHR45772">
    <property type="entry name" value="CONSERVED COMPONENT OF ABC TRANSPORTER FOR NATURAL AMINO ACIDS-RELATED"/>
    <property type="match status" value="1"/>
</dbReference>
<evidence type="ECO:0000256" key="4">
    <source>
        <dbReference type="ARBA" id="ARBA00022692"/>
    </source>
</evidence>
<feature type="transmembrane region" description="Helical" evidence="9">
    <location>
        <begin position="585"/>
        <end position="602"/>
    </location>
</feature>
<protein>
    <submittedName>
        <fullName evidence="11">ATP-binding cassette domain-containing protein</fullName>
    </submittedName>
</protein>
<dbReference type="EMBL" id="JAWLKB010000028">
    <property type="protein sequence ID" value="MDV6270982.1"/>
    <property type="molecule type" value="Genomic_DNA"/>
</dbReference>
<feature type="transmembrane region" description="Helical" evidence="9">
    <location>
        <begin position="62"/>
        <end position="83"/>
    </location>
</feature>
<feature type="transmembrane region" description="Helical" evidence="9">
    <location>
        <begin position="6"/>
        <end position="28"/>
    </location>
</feature>
<feature type="transmembrane region" description="Helical" evidence="9">
    <location>
        <begin position="404"/>
        <end position="422"/>
    </location>
</feature>
<reference evidence="11 12" key="1">
    <citation type="submission" date="2023-10" db="EMBL/GenBank/DDBJ databases">
        <title>Development of a sustainable strategy for remediation of hydrocarbon-contaminated territories based on the waste exchange concept.</title>
        <authorList>
            <person name="Krivoruchko A."/>
        </authorList>
    </citation>
    <scope>NUCLEOTIDE SEQUENCE [LARGE SCALE GENOMIC DNA]</scope>
    <source>
        <strain evidence="11 12">IEGM 1203</strain>
    </source>
</reference>
<dbReference type="SMART" id="SM00382">
    <property type="entry name" value="AAA"/>
    <property type="match status" value="1"/>
</dbReference>
<dbReference type="InterPro" id="IPR051120">
    <property type="entry name" value="ABC_AA/LPS_Transport"/>
</dbReference>
<dbReference type="InterPro" id="IPR027417">
    <property type="entry name" value="P-loop_NTPase"/>
</dbReference>
<dbReference type="PROSITE" id="PS50893">
    <property type="entry name" value="ABC_TRANSPORTER_2"/>
    <property type="match status" value="1"/>
</dbReference>
<keyword evidence="3" id="KW-1003">Cell membrane</keyword>
<dbReference type="Pfam" id="PF02653">
    <property type="entry name" value="BPD_transp_2"/>
    <property type="match status" value="2"/>
</dbReference>
<comment type="caution">
    <text evidence="11">The sequence shown here is derived from an EMBL/GenBank/DDBJ whole genome shotgun (WGS) entry which is preliminary data.</text>
</comment>
<dbReference type="PANTHER" id="PTHR45772:SF1">
    <property type="entry name" value="ABC TRANSPORTER ATP-BINDING PROTEIN"/>
    <property type="match status" value="1"/>
</dbReference>